<sequence length="2931" mass="335273">MAPISMTNGPGKVLLLLLIQLVAVKSQEPGVEVQFPLDGGLIEYDQTITTEHSPYIVRNDIIVAGSAVLTIDAGVEMRFSPGVGMVINGTLIARGRPNQHILLTREGIQGNVEWPKDIRLVEGEWGTVWKGNLNLHHQGKWRHVCTANRNWTQIDVNTTCHHLGFLTGNFTFEELARNDTVYMQYEQPNCTGSEANLFQCPGARNIKLGGRICENQEIVGIECIGLANNVATDFWKGIEFWNSTTIRHEITQRNIYNESASVMEYVDIRYAGMEYDDYFKRINKEGVRIRNPIASVRAAPRAPKMNHVTVKFSALDGMNLSSVVTSSQVDHSEVSENRGHGLVVRSRIGRVQVNGGSFHHNSGDGIRVKMMDEKYFLYGQYHEGFCRAASLRSQAYPVQITGVPDLSSPCVRRYETQRGHILSLVVLEMDRENREDIEGWLEVRDGEFSTARLLMRVKILNGTMPQGITTSTEYMWLQFRWKAKSHLNCVKLESCLKFTVRIESIPTSSTSGPYKGPEADAEIRINTTTAHNNTGHGIYVENVRNYVFVNHSVVSDNQYEAGLRVYGGAGDVHVNHSIFERNEESGVNITYTGGYRIFNHSTVSNNKGDGIYIRLNETMKVENRSRFEKIQRTEIFHCRIENNNGMGVMVGNYCLTPSIVHHRMPNEEVKIDEIGLTVINETDIHGNRLLGIDFESCWRSDSSNVNFTVGYSRFSNNGRLAIRGAPMLHVVGRIGNNTFRDHTVGVLLLNNGDDPVWRRIYQNMNVNYSLSSNIFERNSGRYVVNLQMTKESGQQVLEFKHNYLDGNTINLTFPGLNARSRSNAVAVVSSNNVIFQNNHMVNPSSLFEFSTHLVDHTLQVTVNKNWWGTTEYSQIAGRLFDYNHRYDLARLVYDPVLLTSNIYGDKYTDTFPKFEEEFQRPGTMIIGGRLGGQSWSGVIGGTYTVDKDIHIERDGAMNLKPGVTLLFPNSIGILVEGELMTRDSPNSPSLFTLGEEPETWINDTHVRIGRQWGSSEGLLEVYKDGQWGTVCNVGWNMANAALVCQMMGYTVHPDSWLPQQTQRGDPGQPIWLSNVYCDEMDSDIMQCRADQLEDHSCDHSMDVNVKCVPVTWAGVRITMAQVQRPSILRHLTIEKFGLLDPAVAKYAPGLQVDYNFHTLEHLKIRQGNSAGMQIFRNFPYGAHSVQHLNIENNIGSGLITRSPWIKVKFCNFIGNTRAGLEYDPSFKEQDAWQVRSWMKDPIYIERSTSSLYVPGINQNQGGFKYLFTRRTYEPDLYDYWVEVRTDTYPKFILSVELLDYNPDTHMENLTFYDSQRINYLTARKWEVERDLVDFPLLSSGPYITINWKTHGIVSGRLSMIIRSRPLHSRRVYPNLDVENSTMAGNNQGIVTKHYNSPSNEFYDLFIRYYWEEIRMYGLTIRDNVEDAMFIPSITKYHQYYMPDWRTEAAAPERLADIWYTLESCEIFRNGKGIHAEHNHVEFTNNAWHWEIMAVHVYNNREGGYIIELPKINSDQIDRYEFSNHTVNVNDSIFENNERFAFVVHGFYCNGTLYNNIFRNNVALKGIFTISGMEKDLEVEYNYFYDNTGKYVVQYDISSHNDYSVGWYWYNPYFMYNDLKRNKPFSNSNPDNIYSPESYTMAVIGVQNITVNRNLFGNSMAFEIVAGVSSSSLLNYLDVRENYWGTRDQMAIRNRLFDFDHWNSFAIAEYYPYLIDNKFDSLLSTGGKIEVELDINKPLGGRVKKSLTLTRKSVPYVVVADLTVMPGAILALEPGVKITFAPHVGILVLGTLVARGDFHRRIEFSPMEPGSGRMKRQSGAPTSLSHMIRLHGGERPNEGFVELFNKTTNRWNIVCDQNWNEKTAEVACRDLGFESQNVHIRRTKHYDAFVHGFYPTIFRKYFWESTFFCDGTETSLDQCNRKMNYHLAQCINDRQYVFMRCEERNLPQGYQYWGNIRFSSYHFEWYKEDDVEDCDKSGDCTKNDCSVLEYVTITGAGMLHGEKAAAVQTAYQTPESNHVTIQQSLWNGYDFIAPRCPYRVAHNHLNDNLGYAVGALVLNGETSDRRESSFFPLSMNNLPYNTYGLVRICTSERRIEVQNRVLLYYKYDFRPVDCVKVLKSKARNKRIAIRFLQLNVFNDTFDKNNIEIFNGEYFDNTELLASIDAGNQLKMGRMRFESSDVVETDRWGQRYVSEAISVHMHASAAHGNYGFIAEVTSLPQAVPGNNAEHRHVVYNTTITKNQRGGIHYMNVGEITPSMIVDNCRLQNNGLAMRNLSSEPVIYGFVQNSIGFTITNNYMSFNKGGVNIETTTVSAGSALSANISNNVMSFNTHGEVLHVIGHHYQRFNVYGNMFSHNDVEYRNLTAFFGVIVNATSNTFWNNTAGVIVNSSSIETVEDPHRFQYNSMYRNRALGPWFRTTVYCASSRARLHHNYLVNEMNFHELVTGNRTRQYCPDITKWEECEKNYPTVDASNNWWGHHLRVAVSGRIWERQDDDNLVRVQFEPFYSTNQSLLDGRCSPGWTLHKERCYKYFGGAVPWDDARLHCALEGSQIAWVKYREEYLTTFMKDSQSYYFYWRSAWVSRDDIWAGRCASLRNNRVENEFCHILQPFICEKDPYIASQMDWPLVGGLIGGFGFILIVVIILLALWCIKSKERKKQHLERANSLRSLRGSRQNINASKTTLNTVDLSKSEPYRRSRSRLYRSKDSLGTSMNSIDIIGATMDESSDVDTINKAKLDDAARQVSVEYLPKQNGSNPSDIYAPSTKVDSNSYYGSEYGSQAQFPYRLENEIANIMAKPMYDNVLQNRSYDERSIDRSHLQLEMSPPPTPMHQQSAPITEESPQYNEQPPQYTKQQTPPRPTKTRPPSDVPPPRPDRRPSADLIDSPYQNVSMDPQGHMVLQQGPPRPPKGGRYSSADSLNSTGEKPKPRETAM</sequence>
<feature type="signal peptide" evidence="12">
    <location>
        <begin position="1"/>
        <end position="26"/>
    </location>
</feature>
<keyword evidence="4" id="KW-0677">Repeat</keyword>
<evidence type="ECO:0000256" key="10">
    <source>
        <dbReference type="SAM" id="MobiDB-lite"/>
    </source>
</evidence>
<dbReference type="Gene3D" id="3.10.100.10">
    <property type="entry name" value="Mannose-Binding Protein A, subunit A"/>
    <property type="match status" value="1"/>
</dbReference>
<evidence type="ECO:0000256" key="5">
    <source>
        <dbReference type="ARBA" id="ARBA00022989"/>
    </source>
</evidence>
<feature type="compositionally biased region" description="Low complexity" evidence="10">
    <location>
        <begin position="2845"/>
        <end position="2854"/>
    </location>
</feature>
<dbReference type="Gene3D" id="2.160.20.10">
    <property type="entry name" value="Single-stranded right-handed beta-helix, Pectin lyase-like"/>
    <property type="match status" value="1"/>
</dbReference>
<dbReference type="SUPFAM" id="SSF56487">
    <property type="entry name" value="SRCR-like"/>
    <property type="match status" value="3"/>
</dbReference>
<evidence type="ECO:0000313" key="14">
    <source>
        <dbReference type="Proteomes" id="UP000749559"/>
    </source>
</evidence>
<keyword evidence="6 11" id="KW-0472">Membrane</keyword>
<dbReference type="PROSITE" id="PS50287">
    <property type="entry name" value="SRCR_2"/>
    <property type="match status" value="3"/>
</dbReference>
<dbReference type="GO" id="GO:0045217">
    <property type="term" value="P:cell-cell junction maintenance"/>
    <property type="evidence" value="ECO:0007669"/>
    <property type="project" value="TreeGrafter"/>
</dbReference>
<accession>A0A8J1U0V7</accession>
<feature type="chain" id="PRO_5043479030" evidence="12">
    <location>
        <begin position="27"/>
        <end position="2931"/>
    </location>
</feature>
<comment type="caution">
    <text evidence="13">The sequence shown here is derived from an EMBL/GenBank/DDBJ whole genome shotgun (WGS) entry which is preliminary data.</text>
</comment>
<reference evidence="13" key="1">
    <citation type="submission" date="2022-03" db="EMBL/GenBank/DDBJ databases">
        <authorList>
            <person name="Martin C."/>
        </authorList>
    </citation>
    <scope>NUCLEOTIDE SEQUENCE</scope>
</reference>
<evidence type="ECO:0000256" key="12">
    <source>
        <dbReference type="SAM" id="SignalP"/>
    </source>
</evidence>
<keyword evidence="3 12" id="KW-0732">Signal</keyword>
<evidence type="ECO:0000256" key="8">
    <source>
        <dbReference type="ARBA" id="ARBA00023180"/>
    </source>
</evidence>
<keyword evidence="5 11" id="KW-1133">Transmembrane helix</keyword>
<feature type="transmembrane region" description="Helical" evidence="11">
    <location>
        <begin position="2623"/>
        <end position="2649"/>
    </location>
</feature>
<organism evidence="13 14">
    <name type="scientific">Owenia fusiformis</name>
    <name type="common">Polychaete worm</name>
    <dbReference type="NCBI Taxonomy" id="6347"/>
    <lineage>
        <taxon>Eukaryota</taxon>
        <taxon>Metazoa</taxon>
        <taxon>Spiralia</taxon>
        <taxon>Lophotrochozoa</taxon>
        <taxon>Annelida</taxon>
        <taxon>Polychaeta</taxon>
        <taxon>Sedentaria</taxon>
        <taxon>Canalipalpata</taxon>
        <taxon>Sabellida</taxon>
        <taxon>Oweniida</taxon>
        <taxon>Oweniidae</taxon>
        <taxon>Owenia</taxon>
    </lineage>
</organism>
<keyword evidence="2 11" id="KW-0812">Transmembrane</keyword>
<feature type="disulfide bond" evidence="9">
    <location>
        <begin position="1908"/>
        <end position="1918"/>
    </location>
</feature>
<dbReference type="Proteomes" id="UP000749559">
    <property type="component" value="Unassembled WGS sequence"/>
</dbReference>
<evidence type="ECO:0000256" key="9">
    <source>
        <dbReference type="PROSITE-ProRule" id="PRU00196"/>
    </source>
</evidence>
<dbReference type="InterPro" id="IPR036772">
    <property type="entry name" value="SRCR-like_dom_sf"/>
</dbReference>
<dbReference type="GO" id="GO:0016020">
    <property type="term" value="C:membrane"/>
    <property type="evidence" value="ECO:0007669"/>
    <property type="project" value="UniProtKB-SubCell"/>
</dbReference>
<keyword evidence="14" id="KW-1185">Reference proteome</keyword>
<feature type="compositionally biased region" description="Polar residues" evidence="10">
    <location>
        <begin position="2828"/>
        <end position="2844"/>
    </location>
</feature>
<dbReference type="InterPro" id="IPR001190">
    <property type="entry name" value="SRCR"/>
</dbReference>
<evidence type="ECO:0000256" key="6">
    <source>
        <dbReference type="ARBA" id="ARBA00023136"/>
    </source>
</evidence>
<dbReference type="Gene3D" id="3.10.250.10">
    <property type="entry name" value="SRCR-like domain"/>
    <property type="match status" value="3"/>
</dbReference>
<dbReference type="PANTHER" id="PTHR47653:SF1">
    <property type="entry name" value="DELETED IN MALIGNANT BRAIN TUMORS 1 PROTEIN"/>
    <property type="match status" value="1"/>
</dbReference>
<comment type="caution">
    <text evidence="9">Lacks conserved residue(s) required for the propagation of feature annotation.</text>
</comment>
<dbReference type="InterPro" id="IPR012334">
    <property type="entry name" value="Pectin_lyas_fold"/>
</dbReference>
<dbReference type="InterPro" id="IPR053243">
    <property type="entry name" value="SJ_maturation_regulator"/>
</dbReference>
<dbReference type="InterPro" id="IPR016187">
    <property type="entry name" value="CTDL_fold"/>
</dbReference>
<dbReference type="SUPFAM" id="SSF56436">
    <property type="entry name" value="C-type lectin-like"/>
    <property type="match status" value="1"/>
</dbReference>
<name>A0A8J1U0V7_OWEFU</name>
<proteinExistence type="predicted"/>
<dbReference type="EMBL" id="CAIIXF020000008">
    <property type="protein sequence ID" value="CAH1792063.1"/>
    <property type="molecule type" value="Genomic_DNA"/>
</dbReference>
<dbReference type="InterPro" id="IPR006626">
    <property type="entry name" value="PbH1"/>
</dbReference>
<dbReference type="SUPFAM" id="SSF51126">
    <property type="entry name" value="Pectin lyase-like"/>
    <property type="match status" value="2"/>
</dbReference>
<keyword evidence="8" id="KW-0325">Glycoprotein</keyword>
<evidence type="ECO:0000256" key="4">
    <source>
        <dbReference type="ARBA" id="ARBA00022737"/>
    </source>
</evidence>
<comment type="subcellular location">
    <subcellularLocation>
        <location evidence="1">Membrane</location>
        <topology evidence="1">Single-pass membrane protein</topology>
    </subcellularLocation>
</comment>
<dbReference type="OrthoDB" id="536948at2759"/>
<keyword evidence="7 9" id="KW-1015">Disulfide bond</keyword>
<feature type="disulfide bond" evidence="9">
    <location>
        <begin position="190"/>
        <end position="200"/>
    </location>
</feature>
<dbReference type="InterPro" id="IPR011050">
    <property type="entry name" value="Pectin_lyase_fold/virulence"/>
</dbReference>
<feature type="disulfide bond" evidence="9">
    <location>
        <begin position="1077"/>
        <end position="1087"/>
    </location>
</feature>
<dbReference type="SMART" id="SM00710">
    <property type="entry name" value="PbH1"/>
    <property type="match status" value="16"/>
</dbReference>
<gene>
    <name evidence="13" type="ORF">OFUS_LOCUS17086</name>
</gene>
<dbReference type="FunFam" id="3.10.250.10:FF:000016">
    <property type="entry name" value="Scavenger receptor cysteine-rich protein type 12"/>
    <property type="match status" value="1"/>
</dbReference>
<dbReference type="InterPro" id="IPR016186">
    <property type="entry name" value="C-type_lectin-like/link_sf"/>
</dbReference>
<dbReference type="Pfam" id="PF00530">
    <property type="entry name" value="SRCR"/>
    <property type="match status" value="3"/>
</dbReference>
<protein>
    <submittedName>
        <fullName evidence="13">Uncharacterized protein</fullName>
    </submittedName>
</protein>
<feature type="region of interest" description="Disordered" evidence="10">
    <location>
        <begin position="2818"/>
        <end position="2931"/>
    </location>
</feature>
<dbReference type="PANTHER" id="PTHR47653">
    <property type="entry name" value="PROTEIN BARK BEETLE"/>
    <property type="match status" value="1"/>
</dbReference>
<feature type="compositionally biased region" description="Basic and acidic residues" evidence="10">
    <location>
        <begin position="2922"/>
        <end position="2931"/>
    </location>
</feature>
<evidence type="ECO:0000256" key="2">
    <source>
        <dbReference type="ARBA" id="ARBA00022692"/>
    </source>
</evidence>
<evidence type="ECO:0000313" key="13">
    <source>
        <dbReference type="EMBL" id="CAH1792063.1"/>
    </source>
</evidence>
<evidence type="ECO:0000256" key="1">
    <source>
        <dbReference type="ARBA" id="ARBA00004167"/>
    </source>
</evidence>
<evidence type="ECO:0000256" key="3">
    <source>
        <dbReference type="ARBA" id="ARBA00022729"/>
    </source>
</evidence>
<evidence type="ECO:0000256" key="11">
    <source>
        <dbReference type="SAM" id="Phobius"/>
    </source>
</evidence>
<evidence type="ECO:0000256" key="7">
    <source>
        <dbReference type="ARBA" id="ARBA00023157"/>
    </source>
</evidence>
<dbReference type="SMART" id="SM00202">
    <property type="entry name" value="SR"/>
    <property type="match status" value="3"/>
</dbReference>